<dbReference type="SUPFAM" id="SSF54001">
    <property type="entry name" value="Cysteine proteinases"/>
    <property type="match status" value="1"/>
</dbReference>
<evidence type="ECO:0000256" key="2">
    <source>
        <dbReference type="ARBA" id="ARBA00012759"/>
    </source>
</evidence>
<evidence type="ECO:0000313" key="5">
    <source>
        <dbReference type="EMBL" id="OXA40020.1"/>
    </source>
</evidence>
<dbReference type="InterPro" id="IPR028889">
    <property type="entry name" value="USP"/>
</dbReference>
<dbReference type="Pfam" id="PF00443">
    <property type="entry name" value="UCH"/>
    <property type="match status" value="1"/>
</dbReference>
<comment type="caution">
    <text evidence="5">The sequence shown here is derived from an EMBL/GenBank/DDBJ whole genome shotgun (WGS) entry which is preliminary data.</text>
</comment>
<evidence type="ECO:0000259" key="4">
    <source>
        <dbReference type="PROSITE" id="PS50235"/>
    </source>
</evidence>
<dbReference type="EC" id="3.4.19.12" evidence="2"/>
<dbReference type="InterPro" id="IPR050185">
    <property type="entry name" value="Ub_carboxyl-term_hydrolase"/>
</dbReference>
<protein>
    <recommendedName>
        <fullName evidence="2">ubiquitinyl hydrolase 1</fullName>
        <ecNumber evidence="2">3.4.19.12</ecNumber>
    </recommendedName>
</protein>
<dbReference type="InterPro" id="IPR038765">
    <property type="entry name" value="Papain-like_cys_pep_sf"/>
</dbReference>
<gene>
    <name evidence="5" type="ORF">Fcan01_25287</name>
</gene>
<proteinExistence type="predicted"/>
<dbReference type="InterPro" id="IPR001394">
    <property type="entry name" value="Peptidase_C19_UCH"/>
</dbReference>
<dbReference type="Proteomes" id="UP000198287">
    <property type="component" value="Unassembled WGS sequence"/>
</dbReference>
<feature type="domain" description="USP" evidence="4">
    <location>
        <begin position="802"/>
        <end position="1057"/>
    </location>
</feature>
<reference evidence="5 6" key="1">
    <citation type="submission" date="2015-12" db="EMBL/GenBank/DDBJ databases">
        <title>The genome of Folsomia candida.</title>
        <authorList>
            <person name="Faddeeva A."/>
            <person name="Derks M.F."/>
            <person name="Anvar Y."/>
            <person name="Smit S."/>
            <person name="Van Straalen N."/>
            <person name="Roelofs D."/>
        </authorList>
    </citation>
    <scope>NUCLEOTIDE SEQUENCE [LARGE SCALE GENOMIC DNA]</scope>
    <source>
        <strain evidence="5 6">VU population</strain>
        <tissue evidence="5">Whole body</tissue>
    </source>
</reference>
<feature type="compositionally biased region" description="Basic and acidic residues" evidence="3">
    <location>
        <begin position="480"/>
        <end position="489"/>
    </location>
</feature>
<dbReference type="Gene3D" id="3.90.70.10">
    <property type="entry name" value="Cysteine proteinases"/>
    <property type="match status" value="2"/>
</dbReference>
<keyword evidence="6" id="KW-1185">Reference proteome</keyword>
<dbReference type="STRING" id="158441.A0A226D4M0"/>
<accession>A0A226D4M0</accession>
<dbReference type="GO" id="GO:0016579">
    <property type="term" value="P:protein deubiquitination"/>
    <property type="evidence" value="ECO:0007669"/>
    <property type="project" value="InterPro"/>
</dbReference>
<dbReference type="EMBL" id="LNIX01000036">
    <property type="protein sequence ID" value="OXA40020.1"/>
    <property type="molecule type" value="Genomic_DNA"/>
</dbReference>
<name>A0A226D4M0_FOLCA</name>
<dbReference type="AlphaFoldDB" id="A0A226D4M0"/>
<evidence type="ECO:0000313" key="6">
    <source>
        <dbReference type="Proteomes" id="UP000198287"/>
    </source>
</evidence>
<dbReference type="OrthoDB" id="6114712at2759"/>
<dbReference type="PANTHER" id="PTHR21646">
    <property type="entry name" value="UBIQUITIN CARBOXYL-TERMINAL HYDROLASE"/>
    <property type="match status" value="1"/>
</dbReference>
<keyword evidence="5" id="KW-0378">Hydrolase</keyword>
<feature type="region of interest" description="Disordered" evidence="3">
    <location>
        <begin position="460"/>
        <end position="489"/>
    </location>
</feature>
<organism evidence="5 6">
    <name type="scientific">Folsomia candida</name>
    <name type="common">Springtail</name>
    <dbReference type="NCBI Taxonomy" id="158441"/>
    <lineage>
        <taxon>Eukaryota</taxon>
        <taxon>Metazoa</taxon>
        <taxon>Ecdysozoa</taxon>
        <taxon>Arthropoda</taxon>
        <taxon>Hexapoda</taxon>
        <taxon>Collembola</taxon>
        <taxon>Entomobryomorpha</taxon>
        <taxon>Isotomoidea</taxon>
        <taxon>Isotomidae</taxon>
        <taxon>Proisotominae</taxon>
        <taxon>Folsomia</taxon>
    </lineage>
</organism>
<dbReference type="GO" id="GO:0004843">
    <property type="term" value="F:cysteine-type deubiquitinase activity"/>
    <property type="evidence" value="ECO:0007669"/>
    <property type="project" value="UniProtKB-EC"/>
</dbReference>
<sequence>MKTPVSMKAYQIHQLSRLSVKINRFREILDVSFIKLKATLNIDDEIIKIIKTYNDKELKKRKDDQVQFKERQIQPQNLPSNTYNFKTVFYERVVPSSAPFSNSSETQSYEAYVVTTAFAYIPILPFADYSFVNKIAAVLFSPDGMYSDTNRPLWGSDIKKSRTSRTNKIPSRLDYSFMLNYETTLRENSSLLELACFPKRSKVSIKAGAARIRFVKKISAADIYKILDHFSKIMNDEPTYEHNVTGIKKEEAKYPNIHRGIASVIPNEHISEGETVYQYLDKQLIAAYENIRVNPSLNNDLQDLEFYDKCIDDYVSGSEYRLIREDIKTDADRIVHKWKYPPTWLDVHECIIKFANELPINNTVHPISFATAMKKLRFWYKKPCDSDFTKRTILSLFQGGFVTELNSTTKIRWRISNIWCEIFDDALLTIEKEFVEKIKRYLILPGKPGYLPFHYKRDKNAKSKMPRASGDSAPRNKKSKTVDDDNESKAREKSLYEEIYNYSYLHSPGYFVGDQVEDYNIEFFDILYTSEKSAFLYHVKEKFGQNTRNAASQLRISLSLVLNNIISGFPGFQNYARLAEINGDNFSKRFRSEDDLRKCLNSASFVYAFADSNNSSDCINFADERSRSFQMRFDTLRKGINEKVENALKRNYDTEIDRSIKLFQERLISRGYLLRCGSITAKLLYETETNFVKEFVGKNPNTSKILWTGILKPFTKNYNSLLAKIELIELANYITTRNRKFKICQIPFDHTNQSSQVVPTDGSVHCDENDAMDIQDADTEVVEETDEYESMDIGTEWPSQRYGISNPGNTCYRNAATQLLLEIPEFVAMFSSNNADSQLKSWIGDRINETRSSNSSNIRPSSLTQSQCTLSQILGTPNMFVEGEQDDSSAFLLEIIDKLGDTFKRLFEFGVVRTNQNFQLEGVLNIPYPDKKLTMKKLFNKYLKGFGNRAESMRISLPSNYLILTLSIFNNNLVKFVCNKITNFADNISFVSNGKKYIYEVVGLICHIGETIKGGHYVCLIRRDNKKWIEYDDNNAPRERNVIPSGKDPYVILYRKLVDE</sequence>
<evidence type="ECO:0000256" key="1">
    <source>
        <dbReference type="ARBA" id="ARBA00000707"/>
    </source>
</evidence>
<comment type="catalytic activity">
    <reaction evidence="1">
        <text>Thiol-dependent hydrolysis of ester, thioester, amide, peptide and isopeptide bonds formed by the C-terminal Gly of ubiquitin (a 76-residue protein attached to proteins as an intracellular targeting signal).</text>
        <dbReference type="EC" id="3.4.19.12"/>
    </reaction>
</comment>
<dbReference type="CDD" id="cd02257">
    <property type="entry name" value="Peptidase_C19"/>
    <property type="match status" value="1"/>
</dbReference>
<dbReference type="PROSITE" id="PS50235">
    <property type="entry name" value="USP_3"/>
    <property type="match status" value="1"/>
</dbReference>
<evidence type="ECO:0000256" key="3">
    <source>
        <dbReference type="SAM" id="MobiDB-lite"/>
    </source>
</evidence>